<reference evidence="2" key="1">
    <citation type="journal article" date="2023" name="G3 (Bethesda)">
        <title>A reference genome for the long-term kleptoplast-retaining sea slug Elysia crispata morphotype clarki.</title>
        <authorList>
            <person name="Eastman K.E."/>
            <person name="Pendleton A.L."/>
            <person name="Shaikh M.A."/>
            <person name="Suttiyut T."/>
            <person name="Ogas R."/>
            <person name="Tomko P."/>
            <person name="Gavelis G."/>
            <person name="Widhalm J.R."/>
            <person name="Wisecaver J.H."/>
        </authorList>
    </citation>
    <scope>NUCLEOTIDE SEQUENCE</scope>
    <source>
        <strain evidence="2">ECLA1</strain>
    </source>
</reference>
<name>A0AAE0YW71_9GAST</name>
<keyword evidence="3" id="KW-1185">Reference proteome</keyword>
<sequence length="89" mass="9396">MSTRRREYRPVLDIHMMNEKCSSSPVEKGGESQTLWAGDVALPPPGSILHTPPHHPPPISSLAARASVTSHSTPPSPSPLAIPSVDLGA</sequence>
<accession>A0AAE0YW71</accession>
<organism evidence="2 3">
    <name type="scientific">Elysia crispata</name>
    <name type="common">lettuce slug</name>
    <dbReference type="NCBI Taxonomy" id="231223"/>
    <lineage>
        <taxon>Eukaryota</taxon>
        <taxon>Metazoa</taxon>
        <taxon>Spiralia</taxon>
        <taxon>Lophotrochozoa</taxon>
        <taxon>Mollusca</taxon>
        <taxon>Gastropoda</taxon>
        <taxon>Heterobranchia</taxon>
        <taxon>Euthyneura</taxon>
        <taxon>Panpulmonata</taxon>
        <taxon>Sacoglossa</taxon>
        <taxon>Placobranchoidea</taxon>
        <taxon>Plakobranchidae</taxon>
        <taxon>Elysia</taxon>
    </lineage>
</organism>
<proteinExistence type="predicted"/>
<dbReference type="EMBL" id="JAWDGP010005328">
    <property type="protein sequence ID" value="KAK3757776.1"/>
    <property type="molecule type" value="Genomic_DNA"/>
</dbReference>
<dbReference type="Proteomes" id="UP001283361">
    <property type="component" value="Unassembled WGS sequence"/>
</dbReference>
<comment type="caution">
    <text evidence="2">The sequence shown here is derived from an EMBL/GenBank/DDBJ whole genome shotgun (WGS) entry which is preliminary data.</text>
</comment>
<protein>
    <submittedName>
        <fullName evidence="2">Uncharacterized protein</fullName>
    </submittedName>
</protein>
<gene>
    <name evidence="2" type="ORF">RRG08_027137</name>
</gene>
<feature type="compositionally biased region" description="Polar residues" evidence="1">
    <location>
        <begin position="20"/>
        <end position="35"/>
    </location>
</feature>
<feature type="region of interest" description="Disordered" evidence="1">
    <location>
        <begin position="20"/>
        <end position="89"/>
    </location>
</feature>
<dbReference type="AlphaFoldDB" id="A0AAE0YW71"/>
<evidence type="ECO:0000313" key="2">
    <source>
        <dbReference type="EMBL" id="KAK3757776.1"/>
    </source>
</evidence>
<evidence type="ECO:0000313" key="3">
    <source>
        <dbReference type="Proteomes" id="UP001283361"/>
    </source>
</evidence>
<evidence type="ECO:0000256" key="1">
    <source>
        <dbReference type="SAM" id="MobiDB-lite"/>
    </source>
</evidence>